<protein>
    <recommendedName>
        <fullName evidence="3">DUF3253 domain-containing protein</fullName>
    </recommendedName>
</protein>
<proteinExistence type="predicted"/>
<dbReference type="RefSeq" id="WP_090078235.1">
    <property type="nucleotide sequence ID" value="NZ_FOQT01000001.1"/>
</dbReference>
<sequence>MSEIIRNAHLKFAKDRGFEKTFCPSEVARELFPDIWREKMDEVRNVAQELINENLIEVSQKGEIKNQNISKLIGPIRLRLKKPL</sequence>
<dbReference type="InterPro" id="IPR036388">
    <property type="entry name" value="WH-like_DNA-bd_sf"/>
</dbReference>
<dbReference type="Proteomes" id="UP000198931">
    <property type="component" value="Unassembled WGS sequence"/>
</dbReference>
<evidence type="ECO:0000313" key="2">
    <source>
        <dbReference type="Proteomes" id="UP000198931"/>
    </source>
</evidence>
<keyword evidence="2" id="KW-1185">Reference proteome</keyword>
<dbReference type="EMBL" id="FOQT01000001">
    <property type="protein sequence ID" value="SFH78570.1"/>
    <property type="molecule type" value="Genomic_DNA"/>
</dbReference>
<name>A0A1I3CVP5_9FLAO</name>
<dbReference type="AlphaFoldDB" id="A0A1I3CVP5"/>
<dbReference type="InterPro" id="IPR021660">
    <property type="entry name" value="DUF3253"/>
</dbReference>
<dbReference type="Pfam" id="PF11625">
    <property type="entry name" value="DUF3253"/>
    <property type="match status" value="1"/>
</dbReference>
<evidence type="ECO:0008006" key="3">
    <source>
        <dbReference type="Google" id="ProtNLM"/>
    </source>
</evidence>
<dbReference type="Gene3D" id="1.10.10.10">
    <property type="entry name" value="Winged helix-like DNA-binding domain superfamily/Winged helix DNA-binding domain"/>
    <property type="match status" value="1"/>
</dbReference>
<accession>A0A1I3CVP5</accession>
<dbReference type="SUPFAM" id="SSF46785">
    <property type="entry name" value="Winged helix' DNA-binding domain"/>
    <property type="match status" value="1"/>
</dbReference>
<gene>
    <name evidence="1" type="ORF">SAMN05443292_0108</name>
</gene>
<dbReference type="OrthoDB" id="711646at2"/>
<reference evidence="1 2" key="1">
    <citation type="submission" date="2016-10" db="EMBL/GenBank/DDBJ databases">
        <authorList>
            <person name="de Groot N.N."/>
        </authorList>
    </citation>
    <scope>NUCLEOTIDE SEQUENCE [LARGE SCALE GENOMIC DNA]</scope>
    <source>
        <strain evidence="1 2">DSM 26000</strain>
    </source>
</reference>
<evidence type="ECO:0000313" key="1">
    <source>
        <dbReference type="EMBL" id="SFH78570.1"/>
    </source>
</evidence>
<organism evidence="1 2">
    <name type="scientific">Halpernia frigidisoli</name>
    <dbReference type="NCBI Taxonomy" id="1125876"/>
    <lineage>
        <taxon>Bacteria</taxon>
        <taxon>Pseudomonadati</taxon>
        <taxon>Bacteroidota</taxon>
        <taxon>Flavobacteriia</taxon>
        <taxon>Flavobacteriales</taxon>
        <taxon>Weeksellaceae</taxon>
        <taxon>Chryseobacterium group</taxon>
        <taxon>Halpernia</taxon>
    </lineage>
</organism>
<dbReference type="InterPro" id="IPR036390">
    <property type="entry name" value="WH_DNA-bd_sf"/>
</dbReference>
<dbReference type="STRING" id="1125876.SAMN05443292_0108"/>